<feature type="region of interest" description="Disordered" evidence="6">
    <location>
        <begin position="1"/>
        <end position="61"/>
    </location>
</feature>
<gene>
    <name evidence="8" type="ORF">JI435_135150</name>
</gene>
<dbReference type="PANTHER" id="PTHR11042">
    <property type="entry name" value="EUKARYOTIC TRANSLATION INITIATION FACTOR 2-ALPHA KINASE EIF2-ALPHA KINASE -RELATED"/>
    <property type="match status" value="1"/>
</dbReference>
<evidence type="ECO:0000256" key="5">
    <source>
        <dbReference type="PROSITE-ProRule" id="PRU10141"/>
    </source>
</evidence>
<dbReference type="Proteomes" id="UP000663193">
    <property type="component" value="Chromosome 21"/>
</dbReference>
<dbReference type="PANTHER" id="PTHR11042:SF190">
    <property type="entry name" value="MITOSIS INHIBITOR PROTEIN KINASE MIK1"/>
    <property type="match status" value="1"/>
</dbReference>
<dbReference type="EMBL" id="CP069043">
    <property type="protein sequence ID" value="QRD06611.1"/>
    <property type="molecule type" value="Genomic_DNA"/>
</dbReference>
<dbReference type="VEuPathDB" id="FungiDB:JI435_135150"/>
<dbReference type="InterPro" id="IPR000719">
    <property type="entry name" value="Prot_kinase_dom"/>
</dbReference>
<dbReference type="OrthoDB" id="4062651at2759"/>
<organism evidence="8 9">
    <name type="scientific">Phaeosphaeria nodorum (strain SN15 / ATCC MYA-4574 / FGSC 10173)</name>
    <name type="common">Glume blotch fungus</name>
    <name type="synonym">Parastagonospora nodorum</name>
    <dbReference type="NCBI Taxonomy" id="321614"/>
    <lineage>
        <taxon>Eukaryota</taxon>
        <taxon>Fungi</taxon>
        <taxon>Dikarya</taxon>
        <taxon>Ascomycota</taxon>
        <taxon>Pezizomycotina</taxon>
        <taxon>Dothideomycetes</taxon>
        <taxon>Pleosporomycetidae</taxon>
        <taxon>Pleosporales</taxon>
        <taxon>Pleosporineae</taxon>
        <taxon>Phaeosphaeriaceae</taxon>
        <taxon>Parastagonospora</taxon>
    </lineage>
</organism>
<dbReference type="GO" id="GO:0005524">
    <property type="term" value="F:ATP binding"/>
    <property type="evidence" value="ECO:0007669"/>
    <property type="project" value="UniProtKB-UniRule"/>
</dbReference>
<dbReference type="CDD" id="cd00180">
    <property type="entry name" value="PKc"/>
    <property type="match status" value="1"/>
</dbReference>
<dbReference type="AlphaFoldDB" id="A0A7U2IB56"/>
<evidence type="ECO:0000259" key="7">
    <source>
        <dbReference type="PROSITE" id="PS50011"/>
    </source>
</evidence>
<proteinExistence type="predicted"/>
<dbReference type="GO" id="GO:0004672">
    <property type="term" value="F:protein kinase activity"/>
    <property type="evidence" value="ECO:0007669"/>
    <property type="project" value="InterPro"/>
</dbReference>
<accession>A0A7U2IB56</accession>
<dbReference type="PROSITE" id="PS50011">
    <property type="entry name" value="PROTEIN_KINASE_DOM"/>
    <property type="match status" value="1"/>
</dbReference>
<reference evidence="9" key="1">
    <citation type="journal article" date="2021" name="BMC Genomics">
        <title>Chromosome-level genome assembly and manually-curated proteome of model necrotroph Parastagonospora nodorum Sn15 reveals a genome-wide trove of candidate effector homologs, and redundancy of virulence-related functions within an accessory chromosome.</title>
        <authorList>
            <person name="Bertazzoni S."/>
            <person name="Jones D.A.B."/>
            <person name="Phan H.T."/>
            <person name="Tan K.-C."/>
            <person name="Hane J.K."/>
        </authorList>
    </citation>
    <scope>NUCLEOTIDE SEQUENCE [LARGE SCALE GENOMIC DNA]</scope>
    <source>
        <strain evidence="9">SN15 / ATCC MYA-4574 / FGSC 10173)</strain>
    </source>
</reference>
<evidence type="ECO:0000313" key="8">
    <source>
        <dbReference type="EMBL" id="QRD06611.1"/>
    </source>
</evidence>
<dbReference type="PROSITE" id="PS00107">
    <property type="entry name" value="PROTEIN_KINASE_ATP"/>
    <property type="match status" value="1"/>
</dbReference>
<keyword evidence="1" id="KW-0808">Transferase</keyword>
<feature type="compositionally biased region" description="Polar residues" evidence="6">
    <location>
        <begin position="47"/>
        <end position="59"/>
    </location>
</feature>
<dbReference type="InterPro" id="IPR050339">
    <property type="entry name" value="CC_SR_Kinase"/>
</dbReference>
<protein>
    <recommendedName>
        <fullName evidence="7">Protein kinase domain-containing protein</fullName>
    </recommendedName>
</protein>
<keyword evidence="9" id="KW-1185">Reference proteome</keyword>
<evidence type="ECO:0000256" key="1">
    <source>
        <dbReference type="ARBA" id="ARBA00022679"/>
    </source>
</evidence>
<keyword evidence="2 5" id="KW-0547">Nucleotide-binding</keyword>
<feature type="binding site" evidence="5">
    <location>
        <position position="199"/>
    </location>
    <ligand>
        <name>ATP</name>
        <dbReference type="ChEBI" id="CHEBI:30616"/>
    </ligand>
</feature>
<dbReference type="SUPFAM" id="SSF56112">
    <property type="entry name" value="Protein kinase-like (PK-like)"/>
    <property type="match status" value="1"/>
</dbReference>
<evidence type="ECO:0000313" key="9">
    <source>
        <dbReference type="Proteomes" id="UP000663193"/>
    </source>
</evidence>
<evidence type="ECO:0000256" key="6">
    <source>
        <dbReference type="SAM" id="MobiDB-lite"/>
    </source>
</evidence>
<dbReference type="InterPro" id="IPR011009">
    <property type="entry name" value="Kinase-like_dom_sf"/>
</dbReference>
<name>A0A7U2IB56_PHANO</name>
<sequence>MIDSRESALSDISGDSDDEDQSTVLAGVSTDESYDPRGMQAYHDNSPYYNETLGPSDSDSPWDPLRFLEAYDIATRQDVLSGVIPSATGPSSVYYSARSGNDSVFYSASSELGISQIHSRRMKRLKRETAYESLLRSTGVELDADEFTQNWSGRGQHIEFANDDIGKVNQLLTVQDTLGTGNTAVVHSVRCRRILLARKTIYTNKRFSKRKAAKEVAHLTRIKHAHVVRLIGTYTWKSELSILMYPVADHNLNSFLDSLMDSNMSYGSRNHHLWKAMEPSYWGLFSCLSSALSHIHSTLTKHLDIKPQNILIRADGRGSYEEKGNSLRVYIADFGIARSYQTSDAIDTDSSTAFTRKYAAPEVVQQDFRGLSADVFSLGCVFLEMFATFNSVDCRTVTQLDVRTELQAILSSGPESSYHSHLVALRNYLSSRHVGRRHSYGPNGTYRNLVPLIANMISPIPRARPTALHLSQQLPARECCTSGPDKLEEAPKCVAEVRCTFAVEIEAETDHFMQATGNILGNKDFIFDLVRRKEEEFDSWNFDKDFSDKSHSRHVEWTGQRTGTVAFGERH</sequence>
<dbReference type="SMART" id="SM00220">
    <property type="entry name" value="S_TKc"/>
    <property type="match status" value="1"/>
</dbReference>
<keyword evidence="4 5" id="KW-0067">ATP-binding</keyword>
<keyword evidence="3" id="KW-0418">Kinase</keyword>
<dbReference type="Gene3D" id="1.10.510.10">
    <property type="entry name" value="Transferase(Phosphotransferase) domain 1"/>
    <property type="match status" value="1"/>
</dbReference>
<dbReference type="Gene3D" id="3.30.200.20">
    <property type="entry name" value="Phosphorylase Kinase, domain 1"/>
    <property type="match status" value="1"/>
</dbReference>
<feature type="domain" description="Protein kinase" evidence="7">
    <location>
        <begin position="172"/>
        <end position="477"/>
    </location>
</feature>
<dbReference type="InterPro" id="IPR017441">
    <property type="entry name" value="Protein_kinase_ATP_BS"/>
</dbReference>
<evidence type="ECO:0000256" key="3">
    <source>
        <dbReference type="ARBA" id="ARBA00022777"/>
    </source>
</evidence>
<evidence type="ECO:0000256" key="4">
    <source>
        <dbReference type="ARBA" id="ARBA00022840"/>
    </source>
</evidence>
<evidence type="ECO:0000256" key="2">
    <source>
        <dbReference type="ARBA" id="ARBA00022741"/>
    </source>
</evidence>
<dbReference type="Pfam" id="PF00069">
    <property type="entry name" value="Pkinase"/>
    <property type="match status" value="1"/>
</dbReference>